<accession>A0ABR1QFL5</accession>
<evidence type="ECO:0000313" key="2">
    <source>
        <dbReference type="EMBL" id="KAK7952776.1"/>
    </source>
</evidence>
<proteinExistence type="predicted"/>
<reference evidence="2 3" key="1">
    <citation type="submission" date="2023-01" db="EMBL/GenBank/DDBJ databases">
        <title>Analysis of 21 Apiospora genomes using comparative genomics revels a genus with tremendous synthesis potential of carbohydrate active enzymes and secondary metabolites.</title>
        <authorList>
            <person name="Sorensen T."/>
        </authorList>
    </citation>
    <scope>NUCLEOTIDE SEQUENCE [LARGE SCALE GENOMIC DNA]</scope>
    <source>
        <strain evidence="2 3">CBS 24483</strain>
    </source>
</reference>
<sequence>MPQFLFIDLPNFRIRDAHGHGVALSYKQLGHVIALYQYVRSGLRSTEYADLCASLVFAAGETDIWTSYTTSSDTSSAAAIPSTTASASSTGGSGGGRGSSSANPASAVPGEETATTTTTIHAEENMLLAYHQSFDSPGAYPIVDALLLSSKPCASCMGYFAPSAASGKTCKLPGTPAFRAKFTPRSDRTYTPVFYLSSSSSSSLSSSSAGVYDPAQAYETWMQLGGMWAADFVAEGRLASSLEASRGQMYYLVPESGSPWFALNDQETMSDAEVAEAVVRQGVSAAYWIGR</sequence>
<dbReference type="Proteomes" id="UP001391051">
    <property type="component" value="Unassembled WGS sequence"/>
</dbReference>
<evidence type="ECO:0000313" key="3">
    <source>
        <dbReference type="Proteomes" id="UP001391051"/>
    </source>
</evidence>
<name>A0ABR1QFL5_9PEZI</name>
<comment type="caution">
    <text evidence="2">The sequence shown here is derived from an EMBL/GenBank/DDBJ whole genome shotgun (WGS) entry which is preliminary data.</text>
</comment>
<keyword evidence="3" id="KW-1185">Reference proteome</keyword>
<organism evidence="2 3">
    <name type="scientific">Apiospora aurea</name>
    <dbReference type="NCBI Taxonomy" id="335848"/>
    <lineage>
        <taxon>Eukaryota</taxon>
        <taxon>Fungi</taxon>
        <taxon>Dikarya</taxon>
        <taxon>Ascomycota</taxon>
        <taxon>Pezizomycotina</taxon>
        <taxon>Sordariomycetes</taxon>
        <taxon>Xylariomycetidae</taxon>
        <taxon>Amphisphaeriales</taxon>
        <taxon>Apiosporaceae</taxon>
        <taxon>Apiospora</taxon>
    </lineage>
</organism>
<feature type="region of interest" description="Disordered" evidence="1">
    <location>
        <begin position="73"/>
        <end position="116"/>
    </location>
</feature>
<dbReference type="GeneID" id="92077788"/>
<evidence type="ECO:0000256" key="1">
    <source>
        <dbReference type="SAM" id="MobiDB-lite"/>
    </source>
</evidence>
<feature type="compositionally biased region" description="Low complexity" evidence="1">
    <location>
        <begin position="99"/>
        <end position="116"/>
    </location>
</feature>
<gene>
    <name evidence="2" type="ORF">PG986_008504</name>
</gene>
<feature type="compositionally biased region" description="Low complexity" evidence="1">
    <location>
        <begin position="73"/>
        <end position="90"/>
    </location>
</feature>
<dbReference type="RefSeq" id="XP_066700838.1">
    <property type="nucleotide sequence ID" value="XM_066844726.1"/>
</dbReference>
<dbReference type="EMBL" id="JAQQWE010000005">
    <property type="protein sequence ID" value="KAK7952776.1"/>
    <property type="molecule type" value="Genomic_DNA"/>
</dbReference>
<protein>
    <submittedName>
        <fullName evidence="2">Uncharacterized protein</fullName>
    </submittedName>
</protein>